<accession>A0A1I1JUW1</accession>
<dbReference type="OrthoDB" id="2717873at2"/>
<keyword evidence="1" id="KW-1133">Transmembrane helix</keyword>
<evidence type="ECO:0000256" key="1">
    <source>
        <dbReference type="SAM" id="Phobius"/>
    </source>
</evidence>
<feature type="transmembrane region" description="Helical" evidence="1">
    <location>
        <begin position="50"/>
        <end position="73"/>
    </location>
</feature>
<dbReference type="AlphaFoldDB" id="A0A1I1JUW1"/>
<keyword evidence="3" id="KW-1185">Reference proteome</keyword>
<evidence type="ECO:0000313" key="3">
    <source>
        <dbReference type="Proteomes" id="UP000198832"/>
    </source>
</evidence>
<feature type="transmembrane region" description="Helical" evidence="1">
    <location>
        <begin position="132"/>
        <end position="153"/>
    </location>
</feature>
<proteinExistence type="predicted"/>
<dbReference type="EMBL" id="FOLB01000007">
    <property type="protein sequence ID" value="SFC49150.1"/>
    <property type="molecule type" value="Genomic_DNA"/>
</dbReference>
<name>A0A1I1JUW1_9ACTN</name>
<protein>
    <submittedName>
        <fullName evidence="2">Uncharacterized protein</fullName>
    </submittedName>
</protein>
<keyword evidence="1" id="KW-0472">Membrane</keyword>
<gene>
    <name evidence="2" type="ORF">SAMN04487968_10753</name>
</gene>
<evidence type="ECO:0000313" key="2">
    <source>
        <dbReference type="EMBL" id="SFC49150.1"/>
    </source>
</evidence>
<dbReference type="STRING" id="574651.SAMN04487968_10753"/>
<dbReference type="RefSeq" id="WP_091123489.1">
    <property type="nucleotide sequence ID" value="NZ_FOLB01000007.1"/>
</dbReference>
<keyword evidence="1" id="KW-0812">Transmembrane</keyword>
<feature type="transmembrane region" description="Helical" evidence="1">
    <location>
        <begin position="94"/>
        <end position="120"/>
    </location>
</feature>
<sequence length="180" mass="19241">MTAAPRSAVFTAHLIPLILLPSGVWRIVLGCGVSMGFSQASLDDQGFPGRGTLMVVFLTALTEGLALLSLGLVRPWGEVVPGWVPRLHGRRIPAGPVIAAATVGGVLLSAIWAFALHGLLTGEMDEISGRGWHALVIACYLPAILWGPLLLWLTHQYRRRRLSASPAPMPTTRLGAWPCP</sequence>
<organism evidence="2 3">
    <name type="scientific">Nocardioides terrae</name>
    <dbReference type="NCBI Taxonomy" id="574651"/>
    <lineage>
        <taxon>Bacteria</taxon>
        <taxon>Bacillati</taxon>
        <taxon>Actinomycetota</taxon>
        <taxon>Actinomycetes</taxon>
        <taxon>Propionibacteriales</taxon>
        <taxon>Nocardioidaceae</taxon>
        <taxon>Nocardioides</taxon>
    </lineage>
</organism>
<reference evidence="2 3" key="1">
    <citation type="submission" date="2016-10" db="EMBL/GenBank/DDBJ databases">
        <authorList>
            <person name="de Groot N.N."/>
        </authorList>
    </citation>
    <scope>NUCLEOTIDE SEQUENCE [LARGE SCALE GENOMIC DNA]</scope>
    <source>
        <strain evidence="2 3">CGMCC 1.7056</strain>
    </source>
</reference>
<dbReference type="Proteomes" id="UP000198832">
    <property type="component" value="Unassembled WGS sequence"/>
</dbReference>